<feature type="transmembrane region" description="Helical" evidence="1">
    <location>
        <begin position="384"/>
        <end position="400"/>
    </location>
</feature>
<feature type="transmembrane region" description="Helical" evidence="1">
    <location>
        <begin position="141"/>
        <end position="159"/>
    </location>
</feature>
<gene>
    <name evidence="2" type="ORF">CSCA_0118</name>
</gene>
<dbReference type="GO" id="GO:0015128">
    <property type="term" value="F:gluconate transmembrane transporter activity"/>
    <property type="evidence" value="ECO:0007669"/>
    <property type="project" value="InterPro"/>
</dbReference>
<keyword evidence="1" id="KW-0472">Membrane</keyword>
<evidence type="ECO:0000256" key="1">
    <source>
        <dbReference type="SAM" id="Phobius"/>
    </source>
</evidence>
<keyword evidence="1" id="KW-0812">Transmembrane</keyword>
<keyword evidence="3" id="KW-1185">Reference proteome</keyword>
<dbReference type="STRING" id="1548.CSCA_0118"/>
<feature type="transmembrane region" description="Helical" evidence="1">
    <location>
        <begin position="228"/>
        <end position="248"/>
    </location>
</feature>
<keyword evidence="1" id="KW-1133">Transmembrane helix</keyword>
<feature type="transmembrane region" description="Helical" evidence="1">
    <location>
        <begin position="420"/>
        <end position="444"/>
    </location>
</feature>
<evidence type="ECO:0000313" key="3">
    <source>
        <dbReference type="Proteomes" id="UP000033115"/>
    </source>
</evidence>
<accession>A0A0E3JWI3</accession>
<dbReference type="NCBIfam" id="TIGR00791">
    <property type="entry name" value="gntP"/>
    <property type="match status" value="1"/>
</dbReference>
<feature type="transmembrane region" description="Helical" evidence="1">
    <location>
        <begin position="342"/>
        <end position="372"/>
    </location>
</feature>
<reference evidence="2 3" key="1">
    <citation type="journal article" date="2015" name="J. Biotechnol.">
        <title>Complete genome sequence of a malodorant-producing acetogen, Clostridium scatologenes ATCC 25775(T).</title>
        <authorList>
            <person name="Zhu Z."/>
            <person name="Guo T."/>
            <person name="Zheng H."/>
            <person name="Song T."/>
            <person name="Ouyang P."/>
            <person name="Xie J."/>
        </authorList>
    </citation>
    <scope>NUCLEOTIDE SEQUENCE [LARGE SCALE GENOMIC DNA]</scope>
    <source>
        <strain evidence="2 3">ATCC 25775</strain>
    </source>
</reference>
<sequence>MSNVTIMILILFISIALIVFLIMKTKLSAFLALTIAGLFLGIAAGMPLDKVAVSFQNGMGSTLGFLATVLGLGTILGKMLEISGGAQRLARTLLDTFGEKRAHWAMLFVAFICGIPVFFQVGFVLLLPVIFSIALQTRMSLVKIGIPVVAGLITVHAMVPPHPAALAIVSTLKADVGTAIMLSLIIGLPAAICAGPIYGNLISKYVKVNPPENLFQDELIPEEKLPKFGITLFTILLPMIIMVVKTIVELAAPKGAPYIRLVEFVGNPITALLISVVFSYFTLGFSRGMKKEEILKITDGCFGPVAGILLVIGAGGAFNQVLQDSGIGKVLGSVLTNLHMSPILLAWIVAIIMRFAVGSTTVAMMTSAGIILPLLSSYPDVNRALICAAIGAGGIGLSHVNDSGFWIVKEYFGMSVGDTFKSWTAATTVASVVAIAITMIVGTFI</sequence>
<dbReference type="Pfam" id="PF02447">
    <property type="entry name" value="GntP_permease"/>
    <property type="match status" value="1"/>
</dbReference>
<dbReference type="HOGENOM" id="CLU_027949_0_0_9"/>
<feature type="transmembrane region" description="Helical" evidence="1">
    <location>
        <begin position="6"/>
        <end position="23"/>
    </location>
</feature>
<dbReference type="Proteomes" id="UP000033115">
    <property type="component" value="Chromosome"/>
</dbReference>
<dbReference type="PANTHER" id="PTHR30354">
    <property type="entry name" value="GNT FAMILY GLUCONATE TRANSPORTER"/>
    <property type="match status" value="1"/>
</dbReference>
<dbReference type="AlphaFoldDB" id="A0A0E3JWI3"/>
<feature type="transmembrane region" description="Helical" evidence="1">
    <location>
        <begin position="179"/>
        <end position="198"/>
    </location>
</feature>
<dbReference type="PANTHER" id="PTHR30354:SF6">
    <property type="entry name" value="D-SERINE TRANSPORTER DSDX"/>
    <property type="match status" value="1"/>
</dbReference>
<protein>
    <submittedName>
        <fullName evidence="2">Gluconate transporter</fullName>
    </submittedName>
</protein>
<dbReference type="EMBL" id="CP009933">
    <property type="protein sequence ID" value="AKA67243.1"/>
    <property type="molecule type" value="Genomic_DNA"/>
</dbReference>
<feature type="transmembrane region" description="Helical" evidence="1">
    <location>
        <begin position="104"/>
        <end position="129"/>
    </location>
</feature>
<evidence type="ECO:0000313" key="2">
    <source>
        <dbReference type="EMBL" id="AKA67243.1"/>
    </source>
</evidence>
<organism evidence="2 3">
    <name type="scientific">Clostridium scatologenes</name>
    <dbReference type="NCBI Taxonomy" id="1548"/>
    <lineage>
        <taxon>Bacteria</taxon>
        <taxon>Bacillati</taxon>
        <taxon>Bacillota</taxon>
        <taxon>Clostridia</taxon>
        <taxon>Eubacteriales</taxon>
        <taxon>Clostridiaceae</taxon>
        <taxon>Clostridium</taxon>
    </lineage>
</organism>
<dbReference type="KEGG" id="csq:CSCA_0118"/>
<name>A0A0E3JWI3_CLOSL</name>
<feature type="transmembrane region" description="Helical" evidence="1">
    <location>
        <begin position="301"/>
        <end position="322"/>
    </location>
</feature>
<dbReference type="PIRSF" id="PIRSF002746">
    <property type="entry name" value="Gluconate_transporter"/>
    <property type="match status" value="1"/>
</dbReference>
<dbReference type="InterPro" id="IPR003474">
    <property type="entry name" value="Glcn_transporter"/>
</dbReference>
<dbReference type="GO" id="GO:0005886">
    <property type="term" value="C:plasma membrane"/>
    <property type="evidence" value="ECO:0007669"/>
    <property type="project" value="TreeGrafter"/>
</dbReference>
<feature type="transmembrane region" description="Helical" evidence="1">
    <location>
        <begin position="30"/>
        <end position="48"/>
    </location>
</feature>
<dbReference type="RefSeq" id="WP_029162155.1">
    <property type="nucleotide sequence ID" value="NZ_CP009933.1"/>
</dbReference>
<proteinExistence type="predicted"/>
<feature type="transmembrane region" description="Helical" evidence="1">
    <location>
        <begin position="268"/>
        <end position="289"/>
    </location>
</feature>